<dbReference type="Pfam" id="PF04937">
    <property type="entry name" value="DUF659"/>
    <property type="match status" value="1"/>
</dbReference>
<protein>
    <recommendedName>
        <fullName evidence="1">DUF659 domain-containing protein</fullName>
    </recommendedName>
</protein>
<gene>
    <name evidence="2" type="ORF">CKAN_02028800</name>
</gene>
<evidence type="ECO:0000313" key="2">
    <source>
        <dbReference type="EMBL" id="RWR91144.1"/>
    </source>
</evidence>
<dbReference type="PANTHER" id="PTHR32166:SF123">
    <property type="entry name" value="BED-TYPE DOMAIN-CONTAINING PROTEIN"/>
    <property type="match status" value="1"/>
</dbReference>
<proteinExistence type="predicted"/>
<organism evidence="2 3">
    <name type="scientific">Cinnamomum micranthum f. kanehirae</name>
    <dbReference type="NCBI Taxonomy" id="337451"/>
    <lineage>
        <taxon>Eukaryota</taxon>
        <taxon>Viridiplantae</taxon>
        <taxon>Streptophyta</taxon>
        <taxon>Embryophyta</taxon>
        <taxon>Tracheophyta</taxon>
        <taxon>Spermatophyta</taxon>
        <taxon>Magnoliopsida</taxon>
        <taxon>Magnoliidae</taxon>
        <taxon>Laurales</taxon>
        <taxon>Lauraceae</taxon>
        <taxon>Cinnamomum</taxon>
    </lineage>
</organism>
<dbReference type="AlphaFoldDB" id="A0A443PK40"/>
<feature type="domain" description="DUF659" evidence="1">
    <location>
        <begin position="97"/>
        <end position="184"/>
    </location>
</feature>
<keyword evidence="3" id="KW-1185">Reference proteome</keyword>
<dbReference type="Proteomes" id="UP000283530">
    <property type="component" value="Unassembled WGS sequence"/>
</dbReference>
<comment type="caution">
    <text evidence="2">The sequence shown here is derived from an EMBL/GenBank/DDBJ whole genome shotgun (WGS) entry which is preliminary data.</text>
</comment>
<evidence type="ECO:0000259" key="1">
    <source>
        <dbReference type="Pfam" id="PF04937"/>
    </source>
</evidence>
<dbReference type="OrthoDB" id="1000497at2759"/>
<accession>A0A443PK40</accession>
<dbReference type="PANTHER" id="PTHR32166">
    <property type="entry name" value="OSJNBA0013A04.12 PROTEIN"/>
    <property type="match status" value="1"/>
</dbReference>
<reference evidence="2 3" key="1">
    <citation type="journal article" date="2019" name="Nat. Plants">
        <title>Stout camphor tree genome fills gaps in understanding of flowering plant genome evolution.</title>
        <authorList>
            <person name="Chaw S.M."/>
            <person name="Liu Y.C."/>
            <person name="Wu Y.W."/>
            <person name="Wang H.Y."/>
            <person name="Lin C.I."/>
            <person name="Wu C.S."/>
            <person name="Ke H.M."/>
            <person name="Chang L.Y."/>
            <person name="Hsu C.Y."/>
            <person name="Yang H.T."/>
            <person name="Sudianto E."/>
            <person name="Hsu M.H."/>
            <person name="Wu K.P."/>
            <person name="Wang L.N."/>
            <person name="Leebens-Mack J.H."/>
            <person name="Tsai I.J."/>
        </authorList>
    </citation>
    <scope>NUCLEOTIDE SEQUENCE [LARGE SCALE GENOMIC DNA]</scope>
    <source>
        <strain evidence="3">cv. Chaw 1501</strain>
        <tissue evidence="2">Young leaves</tissue>
    </source>
</reference>
<sequence>MFPINASTINDARKVTRFIYNHTHVLYMMRKYYTDKRDLIRPAIARFGTNFITLKMGRAISKFFHYNWILPNVTTSPYYRAMVDTIAKVGPRVKPTSAYEISGKYLDMEYDYHTKYLEDHFKTWKEYGGMLMCDGWTGNNRRHIINFMAYCVTGTIFISLIDDTSHTIDGWDEYIVAVVTNNVDNFKAAGKK</sequence>
<dbReference type="EMBL" id="QPKB01000008">
    <property type="protein sequence ID" value="RWR91144.1"/>
    <property type="molecule type" value="Genomic_DNA"/>
</dbReference>
<evidence type="ECO:0000313" key="3">
    <source>
        <dbReference type="Proteomes" id="UP000283530"/>
    </source>
</evidence>
<dbReference type="InterPro" id="IPR007021">
    <property type="entry name" value="DUF659"/>
</dbReference>
<name>A0A443PK40_9MAGN</name>